<name>A0A238BMH4_9BILA</name>
<dbReference type="Proteomes" id="UP000242913">
    <property type="component" value="Unassembled WGS sequence"/>
</dbReference>
<dbReference type="AlphaFoldDB" id="A0A238BMH4"/>
<evidence type="ECO:0000313" key="2">
    <source>
        <dbReference type="Proteomes" id="UP000242913"/>
    </source>
</evidence>
<dbReference type="EMBL" id="KZ270367">
    <property type="protein sequence ID" value="OZC05860.1"/>
    <property type="molecule type" value="Genomic_DNA"/>
</dbReference>
<evidence type="ECO:0000313" key="1">
    <source>
        <dbReference type="EMBL" id="OZC05860.1"/>
    </source>
</evidence>
<feature type="non-terminal residue" evidence="1">
    <location>
        <position position="66"/>
    </location>
</feature>
<protein>
    <submittedName>
        <fullName evidence="1">Uncharacterized protein</fullName>
    </submittedName>
</protein>
<organism evidence="1 2">
    <name type="scientific">Onchocerca flexuosa</name>
    <dbReference type="NCBI Taxonomy" id="387005"/>
    <lineage>
        <taxon>Eukaryota</taxon>
        <taxon>Metazoa</taxon>
        <taxon>Ecdysozoa</taxon>
        <taxon>Nematoda</taxon>
        <taxon>Chromadorea</taxon>
        <taxon>Rhabditida</taxon>
        <taxon>Spirurina</taxon>
        <taxon>Spiruromorpha</taxon>
        <taxon>Filarioidea</taxon>
        <taxon>Onchocercidae</taxon>
        <taxon>Onchocerca</taxon>
    </lineage>
</organism>
<gene>
    <name evidence="1" type="ORF">X798_07164</name>
</gene>
<accession>A0A238BMH4</accession>
<reference evidence="1 2" key="1">
    <citation type="submission" date="2015-12" db="EMBL/GenBank/DDBJ databases">
        <title>Draft genome of the nematode, Onchocerca flexuosa.</title>
        <authorList>
            <person name="Mitreva M."/>
        </authorList>
    </citation>
    <scope>NUCLEOTIDE SEQUENCE [LARGE SCALE GENOMIC DNA]</scope>
    <source>
        <strain evidence="1">Red Deer</strain>
    </source>
</reference>
<proteinExistence type="predicted"/>
<keyword evidence="2" id="KW-1185">Reference proteome</keyword>
<sequence>MSFFTDFFDVKLSSYECAFDVFKKVHFKLLSAKASGQYQMVVDCPKLKAPLLLLVVWFMVELWLRH</sequence>